<keyword evidence="4" id="KW-0677">Repeat</keyword>
<sequence>MTFNFSAAHVQQLMSHAQFCNALPGTKNPFAVSSADPLTSPANAPMGIPYAAMPNARPLSVGVVGPPYPAALAYPAGMWPAQPAVRPPAAHEAYHPAPQPPPLSANSQLHVCKWSNCGCVFADAADLLEHLGREHVPRGRCRGPKPTGHECRWEGCGRVSKKRDHLIAHLKCHVKCWMFSCRVCHRNFKHSSGLNRHINRNHGGSSAETPGKGITNVVPQSASPTPSLASLSSALTMLPLVDTALPQDLTPSVSPYVPQDTPQNVPQEASHMMLLQMLGLSSPSQSDASDFGLF</sequence>
<evidence type="ECO:0000313" key="12">
    <source>
        <dbReference type="EMBL" id="RKP10652.1"/>
    </source>
</evidence>
<evidence type="ECO:0000256" key="6">
    <source>
        <dbReference type="ARBA" id="ARBA00022833"/>
    </source>
</evidence>
<feature type="region of interest" description="Disordered" evidence="10">
    <location>
        <begin position="200"/>
        <end position="228"/>
    </location>
</feature>
<evidence type="ECO:0000256" key="8">
    <source>
        <dbReference type="ARBA" id="ARBA00038089"/>
    </source>
</evidence>
<dbReference type="Gene3D" id="3.30.160.60">
    <property type="entry name" value="Classic Zinc Finger"/>
    <property type="match status" value="1"/>
</dbReference>
<keyword evidence="6" id="KW-0862">Zinc</keyword>
<accession>A0A4P9XXA8</accession>
<dbReference type="InterPro" id="IPR013087">
    <property type="entry name" value="Znf_C2H2_type"/>
</dbReference>
<reference evidence="13" key="1">
    <citation type="journal article" date="2018" name="Nat. Microbiol.">
        <title>Leveraging single-cell genomics to expand the fungal tree of life.</title>
        <authorList>
            <person name="Ahrendt S.R."/>
            <person name="Quandt C.A."/>
            <person name="Ciobanu D."/>
            <person name="Clum A."/>
            <person name="Salamov A."/>
            <person name="Andreopoulos B."/>
            <person name="Cheng J.F."/>
            <person name="Woyke T."/>
            <person name="Pelin A."/>
            <person name="Henrissat B."/>
            <person name="Reynolds N.K."/>
            <person name="Benny G.L."/>
            <person name="Smith M.E."/>
            <person name="James T.Y."/>
            <person name="Grigoriev I.V."/>
        </authorList>
    </citation>
    <scope>NUCLEOTIDE SEQUENCE [LARGE SCALE GENOMIC DNA]</scope>
    <source>
        <strain evidence="13">RSA 1356</strain>
    </source>
</reference>
<dbReference type="PANTHER" id="PTHR47257">
    <property type="entry name" value="PH-RESPONSE TRANSCRIPTION FACTOR PACC/RIM101"/>
    <property type="match status" value="1"/>
</dbReference>
<keyword evidence="7" id="KW-0539">Nucleus</keyword>
<evidence type="ECO:0000256" key="5">
    <source>
        <dbReference type="ARBA" id="ARBA00022771"/>
    </source>
</evidence>
<evidence type="ECO:0000256" key="2">
    <source>
        <dbReference type="ARBA" id="ARBA00022491"/>
    </source>
</evidence>
<name>A0A4P9XXA8_9FUNG</name>
<feature type="domain" description="C2H2-type" evidence="11">
    <location>
        <begin position="179"/>
        <end position="207"/>
    </location>
</feature>
<evidence type="ECO:0000259" key="11">
    <source>
        <dbReference type="PROSITE" id="PS50157"/>
    </source>
</evidence>
<dbReference type="OrthoDB" id="6155966at2759"/>
<dbReference type="AlphaFoldDB" id="A0A4P9XXA8"/>
<dbReference type="PROSITE" id="PS50157">
    <property type="entry name" value="ZINC_FINGER_C2H2_2"/>
    <property type="match status" value="1"/>
</dbReference>
<dbReference type="SMART" id="SM00355">
    <property type="entry name" value="ZnF_C2H2"/>
    <property type="match status" value="3"/>
</dbReference>
<evidence type="ECO:0000256" key="7">
    <source>
        <dbReference type="ARBA" id="ARBA00023242"/>
    </source>
</evidence>
<protein>
    <recommendedName>
        <fullName evidence="11">C2H2-type domain-containing protein</fullName>
    </recommendedName>
</protein>
<evidence type="ECO:0000256" key="3">
    <source>
        <dbReference type="ARBA" id="ARBA00022723"/>
    </source>
</evidence>
<evidence type="ECO:0000256" key="1">
    <source>
        <dbReference type="ARBA" id="ARBA00004123"/>
    </source>
</evidence>
<organism evidence="12 13">
    <name type="scientific">Thamnocephalis sphaerospora</name>
    <dbReference type="NCBI Taxonomy" id="78915"/>
    <lineage>
        <taxon>Eukaryota</taxon>
        <taxon>Fungi</taxon>
        <taxon>Fungi incertae sedis</taxon>
        <taxon>Zoopagomycota</taxon>
        <taxon>Zoopagomycotina</taxon>
        <taxon>Zoopagomycetes</taxon>
        <taxon>Zoopagales</taxon>
        <taxon>Sigmoideomycetaceae</taxon>
        <taxon>Thamnocephalis</taxon>
    </lineage>
</organism>
<dbReference type="PANTHER" id="PTHR47257:SF1">
    <property type="entry name" value="PH-RESPONSE TRANSCRIPTION FACTOR PACC_RIM101"/>
    <property type="match status" value="1"/>
</dbReference>
<comment type="subcellular location">
    <subcellularLocation>
        <location evidence="1">Nucleus</location>
    </subcellularLocation>
</comment>
<keyword evidence="3" id="KW-0479">Metal-binding</keyword>
<dbReference type="GO" id="GO:0008270">
    <property type="term" value="F:zinc ion binding"/>
    <property type="evidence" value="ECO:0007669"/>
    <property type="project" value="UniProtKB-KW"/>
</dbReference>
<gene>
    <name evidence="12" type="ORF">THASP1DRAFT_21688</name>
</gene>
<evidence type="ECO:0000256" key="10">
    <source>
        <dbReference type="SAM" id="MobiDB-lite"/>
    </source>
</evidence>
<proteinExistence type="inferred from homology"/>
<evidence type="ECO:0000256" key="9">
    <source>
        <dbReference type="PROSITE-ProRule" id="PRU00042"/>
    </source>
</evidence>
<dbReference type="Proteomes" id="UP000271241">
    <property type="component" value="Unassembled WGS sequence"/>
</dbReference>
<keyword evidence="5 9" id="KW-0863">Zinc-finger</keyword>
<keyword evidence="13" id="KW-1185">Reference proteome</keyword>
<evidence type="ECO:0000256" key="4">
    <source>
        <dbReference type="ARBA" id="ARBA00022737"/>
    </source>
</evidence>
<dbReference type="SUPFAM" id="SSF57667">
    <property type="entry name" value="beta-beta-alpha zinc fingers"/>
    <property type="match status" value="2"/>
</dbReference>
<dbReference type="InterPro" id="IPR036236">
    <property type="entry name" value="Znf_C2H2_sf"/>
</dbReference>
<dbReference type="GO" id="GO:0005634">
    <property type="term" value="C:nucleus"/>
    <property type="evidence" value="ECO:0007669"/>
    <property type="project" value="UniProtKB-SubCell"/>
</dbReference>
<dbReference type="Pfam" id="PF00096">
    <property type="entry name" value="zf-C2H2"/>
    <property type="match status" value="1"/>
</dbReference>
<dbReference type="InterPro" id="IPR050806">
    <property type="entry name" value="pacC/RIM101"/>
</dbReference>
<comment type="similarity">
    <text evidence="8">Belongs to the pacC/RIM101 family.</text>
</comment>
<dbReference type="PROSITE" id="PS00028">
    <property type="entry name" value="ZINC_FINGER_C2H2_1"/>
    <property type="match status" value="2"/>
</dbReference>
<dbReference type="EMBL" id="KZ992443">
    <property type="protein sequence ID" value="RKP10652.1"/>
    <property type="molecule type" value="Genomic_DNA"/>
</dbReference>
<keyword evidence="2" id="KW-0678">Repressor</keyword>
<evidence type="ECO:0000313" key="13">
    <source>
        <dbReference type="Proteomes" id="UP000271241"/>
    </source>
</evidence>
<dbReference type="STRING" id="78915.A0A4P9XXA8"/>